<evidence type="ECO:0000256" key="3">
    <source>
        <dbReference type="ARBA" id="ARBA00022723"/>
    </source>
</evidence>
<feature type="binding site" evidence="6">
    <location>
        <position position="60"/>
    </location>
    <ligand>
        <name>molybdate</name>
        <dbReference type="ChEBI" id="CHEBI:36264"/>
    </ligand>
</feature>
<dbReference type="GeneID" id="45683430"/>
<keyword evidence="2 6" id="KW-0500">Molybdenum</keyword>
<dbReference type="InterPro" id="IPR050682">
    <property type="entry name" value="ModA/WtpA"/>
</dbReference>
<dbReference type="NCBIfam" id="TIGR01256">
    <property type="entry name" value="modA"/>
    <property type="match status" value="1"/>
</dbReference>
<dbReference type="SUPFAM" id="SSF53850">
    <property type="entry name" value="Periplasmic binding protein-like II"/>
    <property type="match status" value="1"/>
</dbReference>
<dbReference type="PANTHER" id="PTHR30632:SF0">
    <property type="entry name" value="SULFATE-BINDING PROTEIN"/>
    <property type="match status" value="1"/>
</dbReference>
<evidence type="ECO:0000256" key="6">
    <source>
        <dbReference type="PIRSR" id="PIRSR004846-1"/>
    </source>
</evidence>
<dbReference type="FunFam" id="3.40.190.10:FF:000035">
    <property type="entry name" value="Molybdate ABC transporter substrate-binding protein"/>
    <property type="match status" value="1"/>
</dbReference>
<name>A0A1B4LHD5_9BURK</name>
<dbReference type="GO" id="GO:0046872">
    <property type="term" value="F:metal ion binding"/>
    <property type="evidence" value="ECO:0007669"/>
    <property type="project" value="UniProtKB-KW"/>
</dbReference>
<feature type="binding site" evidence="6">
    <location>
        <position position="187"/>
    </location>
    <ligand>
        <name>molybdate</name>
        <dbReference type="ChEBI" id="CHEBI:36264"/>
    </ligand>
</feature>
<evidence type="ECO:0000256" key="4">
    <source>
        <dbReference type="ARBA" id="ARBA00022729"/>
    </source>
</evidence>
<evidence type="ECO:0000313" key="8">
    <source>
        <dbReference type="EMBL" id="AOJ76606.1"/>
    </source>
</evidence>
<dbReference type="Gene3D" id="3.40.190.10">
    <property type="entry name" value="Periplasmic binding protein-like II"/>
    <property type="match status" value="2"/>
</dbReference>
<feature type="signal peptide" evidence="7">
    <location>
        <begin position="1"/>
        <end position="22"/>
    </location>
</feature>
<dbReference type="RefSeq" id="WP_011880162.1">
    <property type="nucleotide sequence ID" value="NZ_CP013421.1"/>
</dbReference>
<evidence type="ECO:0000313" key="9">
    <source>
        <dbReference type="Proteomes" id="UP000243680"/>
    </source>
</evidence>
<accession>A0A1B4LHD5</accession>
<evidence type="ECO:0000256" key="1">
    <source>
        <dbReference type="ARBA" id="ARBA00009175"/>
    </source>
</evidence>
<dbReference type="Pfam" id="PF13531">
    <property type="entry name" value="SBP_bac_11"/>
    <property type="match status" value="1"/>
</dbReference>
<protein>
    <submittedName>
        <fullName evidence="8">Molybdate ABC transporter substrate-binding protein</fullName>
    </submittedName>
</protein>
<comment type="similarity">
    <text evidence="1">Belongs to the bacterial solute-binding protein ModA family.</text>
</comment>
<dbReference type="Proteomes" id="UP000243680">
    <property type="component" value="Chromosome 3"/>
</dbReference>
<evidence type="ECO:0000256" key="2">
    <source>
        <dbReference type="ARBA" id="ARBA00022505"/>
    </source>
</evidence>
<dbReference type="InterPro" id="IPR005950">
    <property type="entry name" value="ModA"/>
</dbReference>
<dbReference type="EMBL" id="CP013421">
    <property type="protein sequence ID" value="AOJ76606.1"/>
    <property type="molecule type" value="Genomic_DNA"/>
</dbReference>
<dbReference type="PANTHER" id="PTHR30632">
    <property type="entry name" value="MOLYBDATE-BINDING PERIPLASMIC PROTEIN"/>
    <property type="match status" value="1"/>
</dbReference>
<gene>
    <name evidence="8" type="ORF">WJ35_16000</name>
</gene>
<feature type="binding site" evidence="6">
    <location>
        <position position="169"/>
    </location>
    <ligand>
        <name>molybdate</name>
        <dbReference type="ChEBI" id="CHEBI:36264"/>
    </ligand>
</feature>
<sequence>MKSMIRCFASLLCVLAPVVALAQQLTVSAAASMTDAFKEIVPRFEAAHPGVTVRINFGASGTLLQQIRVGAPVDVFVSADAATVTRGIDAGIFDGATQRTLATNTLVLVVPAGDASPVKSLAALADPAVRRIAIGKIATVPCGRYTQQALERAKLWGALAPKIVESDSVRQVLDYVARAEADAGFVYRTDAMLMPDRVAVVQTVDDHDPVVYPVVAVRASSAPALAKAFIAYLFGPDAQAILKRYGFTHA</sequence>
<proteinExistence type="inferred from homology"/>
<dbReference type="PIRSF" id="PIRSF004846">
    <property type="entry name" value="ModA"/>
    <property type="match status" value="1"/>
</dbReference>
<keyword evidence="3 6" id="KW-0479">Metal-binding</keyword>
<feature type="chain" id="PRO_5008564998" evidence="7">
    <location>
        <begin position="23"/>
        <end position="250"/>
    </location>
</feature>
<dbReference type="GO" id="GO:0030973">
    <property type="term" value="F:molybdate ion binding"/>
    <property type="evidence" value="ECO:0007669"/>
    <property type="project" value="TreeGrafter"/>
</dbReference>
<feature type="binding site" evidence="6">
    <location>
        <position position="32"/>
    </location>
    <ligand>
        <name>molybdate</name>
        <dbReference type="ChEBI" id="CHEBI:36264"/>
    </ligand>
</feature>
<dbReference type="GO" id="GO:1901359">
    <property type="term" value="F:tungstate binding"/>
    <property type="evidence" value="ECO:0007669"/>
    <property type="project" value="UniProtKB-ARBA"/>
</dbReference>
<organism evidence="8 9">
    <name type="scientific">Burkholderia ubonensis</name>
    <dbReference type="NCBI Taxonomy" id="101571"/>
    <lineage>
        <taxon>Bacteria</taxon>
        <taxon>Pseudomonadati</taxon>
        <taxon>Pseudomonadota</taxon>
        <taxon>Betaproteobacteria</taxon>
        <taxon>Burkholderiales</taxon>
        <taxon>Burkholderiaceae</taxon>
        <taxon>Burkholderia</taxon>
        <taxon>Burkholderia cepacia complex</taxon>
    </lineage>
</organism>
<comment type="subunit">
    <text evidence="5">The complex is composed of two ATP-binding proteins (ModC), two transmembrane proteins (ModB) and a solute-binding protein (ModA).</text>
</comment>
<keyword evidence="4 7" id="KW-0732">Signal</keyword>
<dbReference type="GO" id="GO:0015689">
    <property type="term" value="P:molybdate ion transport"/>
    <property type="evidence" value="ECO:0007669"/>
    <property type="project" value="InterPro"/>
</dbReference>
<dbReference type="AlphaFoldDB" id="A0A1B4LHD5"/>
<evidence type="ECO:0000256" key="5">
    <source>
        <dbReference type="ARBA" id="ARBA00062515"/>
    </source>
</evidence>
<reference evidence="8 9" key="1">
    <citation type="submission" date="2015-12" db="EMBL/GenBank/DDBJ databases">
        <title>Diversity of Burkholderia near neighbor genomes.</title>
        <authorList>
            <person name="Sahl J."/>
            <person name="Wagner D."/>
            <person name="Keim P."/>
        </authorList>
    </citation>
    <scope>NUCLEOTIDE SEQUENCE [LARGE SCALE GENOMIC DNA]</scope>
    <source>
        <strain evidence="8 9">MSMB0783</strain>
    </source>
</reference>
<evidence type="ECO:0000256" key="7">
    <source>
        <dbReference type="SAM" id="SignalP"/>
    </source>
</evidence>